<dbReference type="SMR" id="A0A0H3YFC7"/>
<evidence type="ECO:0000256" key="4">
    <source>
        <dbReference type="ARBA" id="ARBA00023136"/>
    </source>
</evidence>
<feature type="transmembrane region" description="Helical" evidence="5">
    <location>
        <begin position="284"/>
        <end position="306"/>
    </location>
</feature>
<feature type="transmembrane region" description="Helical" evidence="5">
    <location>
        <begin position="257"/>
        <end position="278"/>
    </location>
</feature>
<organism evidence="6">
    <name type="scientific">Schmidtea mediterranea</name>
    <name type="common">Freshwater planarian flatworm</name>
    <dbReference type="NCBI Taxonomy" id="79327"/>
    <lineage>
        <taxon>Eukaryota</taxon>
        <taxon>Metazoa</taxon>
        <taxon>Spiralia</taxon>
        <taxon>Lophotrochozoa</taxon>
        <taxon>Platyhelminthes</taxon>
        <taxon>Rhabditophora</taxon>
        <taxon>Seriata</taxon>
        <taxon>Tricladida</taxon>
        <taxon>Continenticola</taxon>
        <taxon>Geoplanoidea</taxon>
        <taxon>Dugesiidae</taxon>
        <taxon>Schmidtea</taxon>
    </lineage>
</organism>
<dbReference type="SUPFAM" id="SSF103473">
    <property type="entry name" value="MFS general substrate transporter"/>
    <property type="match status" value="1"/>
</dbReference>
<evidence type="ECO:0000256" key="3">
    <source>
        <dbReference type="ARBA" id="ARBA00022989"/>
    </source>
</evidence>
<accession>A0A0H3YFC7</accession>
<feature type="transmembrane region" description="Helical" evidence="5">
    <location>
        <begin position="48"/>
        <end position="66"/>
    </location>
</feature>
<protein>
    <submittedName>
        <fullName evidence="6">Slc22a-4</fullName>
    </submittedName>
</protein>
<keyword evidence="3 5" id="KW-1133">Transmembrane helix</keyword>
<sequence>MTNGCILALEYIPSHKQSLFGMISQIIWSISISFVGMLAYFIRDWDTLQMIGSIPSFLSLVLILIVSESPRWLISSGKFDELDILVKRHIKRSNMKAFMELSDILNKLRSNAENAKMQSRIKYSKRYYPWDILKSKYLTLWTGILTVTWIYGITATYSLNFITTMVVGNPYFTFCSSSFLDGIAIIFSFFCLKFSRNLTVFSLQMTSCLCFVISGLLSENIKYVTTILIVFGKMALNGSQFIISISGIYIYPSTLRIFGVSISCTIGKLAAISSPYFVELFKSGRWLLTTILGMCSMLVGILNVFYPDWINQPLSETIEDVENLKSSTGFLRHRKEPRIILTTEREN</sequence>
<dbReference type="InterPro" id="IPR005828">
    <property type="entry name" value="MFS_sugar_transport-like"/>
</dbReference>
<keyword evidence="4 5" id="KW-0472">Membrane</keyword>
<dbReference type="GO" id="GO:0016020">
    <property type="term" value="C:membrane"/>
    <property type="evidence" value="ECO:0007669"/>
    <property type="project" value="UniProtKB-SubCell"/>
</dbReference>
<name>A0A0H3YFC7_SCHMD</name>
<evidence type="ECO:0000313" key="6">
    <source>
        <dbReference type="EMBL" id="AKN21552.1"/>
    </source>
</evidence>
<dbReference type="EMBL" id="KT163602">
    <property type="protein sequence ID" value="AKN21552.1"/>
    <property type="molecule type" value="mRNA"/>
</dbReference>
<feature type="transmembrane region" description="Helical" evidence="5">
    <location>
        <begin position="223"/>
        <end position="250"/>
    </location>
</feature>
<evidence type="ECO:0000256" key="5">
    <source>
        <dbReference type="SAM" id="Phobius"/>
    </source>
</evidence>
<dbReference type="PANTHER" id="PTHR24064">
    <property type="entry name" value="SOLUTE CARRIER FAMILY 22 MEMBER"/>
    <property type="match status" value="1"/>
</dbReference>
<dbReference type="AlphaFoldDB" id="A0A0H3YFC7"/>
<comment type="subcellular location">
    <subcellularLocation>
        <location evidence="1">Membrane</location>
        <topology evidence="1">Multi-pass membrane protein</topology>
    </subcellularLocation>
</comment>
<evidence type="ECO:0000256" key="1">
    <source>
        <dbReference type="ARBA" id="ARBA00004141"/>
    </source>
</evidence>
<gene>
    <name evidence="6" type="primary">slc22a-4</name>
</gene>
<feature type="transmembrane region" description="Helical" evidence="5">
    <location>
        <begin position="19"/>
        <end position="42"/>
    </location>
</feature>
<keyword evidence="2 5" id="KW-0812">Transmembrane</keyword>
<dbReference type="Pfam" id="PF00083">
    <property type="entry name" value="Sugar_tr"/>
    <property type="match status" value="1"/>
</dbReference>
<evidence type="ECO:0000256" key="2">
    <source>
        <dbReference type="ARBA" id="ARBA00022692"/>
    </source>
</evidence>
<feature type="transmembrane region" description="Helical" evidence="5">
    <location>
        <begin position="138"/>
        <end position="159"/>
    </location>
</feature>
<feature type="transmembrane region" description="Helical" evidence="5">
    <location>
        <begin position="198"/>
        <end position="217"/>
    </location>
</feature>
<dbReference type="Gene3D" id="1.20.1250.20">
    <property type="entry name" value="MFS general substrate transporter like domains"/>
    <property type="match status" value="1"/>
</dbReference>
<dbReference type="GO" id="GO:0022857">
    <property type="term" value="F:transmembrane transporter activity"/>
    <property type="evidence" value="ECO:0007669"/>
    <property type="project" value="InterPro"/>
</dbReference>
<reference evidence="6" key="1">
    <citation type="journal article" date="2015" name="Elife">
        <title>Stem cells and fluid flow drive cyst formation in an invertebrate excretory organ.</title>
        <authorList>
            <person name="Thi-Kim Vu H."/>
            <person name="Rink J.C."/>
            <person name="McKinney S.A."/>
            <person name="McClain M."/>
            <person name="Lakshmanaperumal N."/>
            <person name="Alexander R."/>
            <person name="Sanchez Alvarado A."/>
        </authorList>
    </citation>
    <scope>NUCLEOTIDE SEQUENCE</scope>
</reference>
<proteinExistence type="evidence at transcript level"/>
<dbReference type="InterPro" id="IPR036259">
    <property type="entry name" value="MFS_trans_sf"/>
</dbReference>
<feature type="transmembrane region" description="Helical" evidence="5">
    <location>
        <begin position="171"/>
        <end position="191"/>
    </location>
</feature>